<dbReference type="PANTHER" id="PTHR24413">
    <property type="entry name" value="SPECKLE-TYPE POZ PROTEIN"/>
    <property type="match status" value="1"/>
</dbReference>
<dbReference type="EMBL" id="JABXBU010002228">
    <property type="protein sequence ID" value="KAF8771077.1"/>
    <property type="molecule type" value="Genomic_DNA"/>
</dbReference>
<accession>A0A8T0EED0</accession>
<dbReference type="SMART" id="SM00225">
    <property type="entry name" value="BTB"/>
    <property type="match status" value="1"/>
</dbReference>
<evidence type="ECO:0000313" key="3">
    <source>
        <dbReference type="Proteomes" id="UP000807504"/>
    </source>
</evidence>
<protein>
    <submittedName>
        <fullName evidence="2">TD and POZ domain-containing protein 4</fullName>
    </submittedName>
</protein>
<dbReference type="Pfam" id="PF00651">
    <property type="entry name" value="BTB"/>
    <property type="match status" value="1"/>
</dbReference>
<name>A0A8T0EED0_ARGBR</name>
<dbReference type="InterPro" id="IPR000210">
    <property type="entry name" value="BTB/POZ_dom"/>
</dbReference>
<dbReference type="CDD" id="cd14733">
    <property type="entry name" value="BACK"/>
    <property type="match status" value="1"/>
</dbReference>
<reference evidence="2" key="2">
    <citation type="submission" date="2020-06" db="EMBL/GenBank/DDBJ databases">
        <authorList>
            <person name="Sheffer M."/>
        </authorList>
    </citation>
    <scope>NUCLEOTIDE SEQUENCE</scope>
</reference>
<dbReference type="InterPro" id="IPR011333">
    <property type="entry name" value="SKP1/BTB/POZ_sf"/>
</dbReference>
<keyword evidence="3" id="KW-1185">Reference proteome</keyword>
<organism evidence="2 3">
    <name type="scientific">Argiope bruennichi</name>
    <name type="common">Wasp spider</name>
    <name type="synonym">Aranea bruennichi</name>
    <dbReference type="NCBI Taxonomy" id="94029"/>
    <lineage>
        <taxon>Eukaryota</taxon>
        <taxon>Metazoa</taxon>
        <taxon>Ecdysozoa</taxon>
        <taxon>Arthropoda</taxon>
        <taxon>Chelicerata</taxon>
        <taxon>Arachnida</taxon>
        <taxon>Araneae</taxon>
        <taxon>Araneomorphae</taxon>
        <taxon>Entelegynae</taxon>
        <taxon>Araneoidea</taxon>
        <taxon>Araneidae</taxon>
        <taxon>Argiope</taxon>
    </lineage>
</organism>
<comment type="caution">
    <text evidence="2">The sequence shown here is derived from an EMBL/GenBank/DDBJ whole genome shotgun (WGS) entry which is preliminary data.</text>
</comment>
<dbReference type="Gene3D" id="1.25.40.420">
    <property type="match status" value="1"/>
</dbReference>
<sequence>MVLWKWRLCLSPAEGLQNEFICLAITHEKTSDVLKNNNLDYCFSVSSDHPSLPPFEVASSQEFFDYLGRPCLYVPKDRVFKLKAGIFIPSDTIIIKSKVWKREESASEDGKCMIITIAQVEQLSFGCVVENFSDLAFYRKTDVRIRSASVVKPVTSMNINLTNGEIIFIEIIPWDYEKIECCKCALNLLDGSGNETECGYDELSFFNIKQQCSLKIPLQFSKKNLMESHKQYLQNNCLSLQCDIAIYTGKYKSKIIKTKYAANLSNIIEQPISGVQSGNEVLKEENQVPSTMQEDMMSLFSSGILSDIKLQTATETFRAHKLILSLWSPVFNDLFANMEHKINDCVQIKDLDAETMRRFLLFLYSDNLTNLNMEIAKKLYFAGEKYEVLELKCKGSNFLQKNICLSNCCVILMLANNYNDSDLKKAVQEFIAVNGREILQSDQWKLLKETNTNLAFETISIMYKINRKYSWNGIVFSYL</sequence>
<dbReference type="AlphaFoldDB" id="A0A8T0EED0"/>
<dbReference type="Proteomes" id="UP000807504">
    <property type="component" value="Unassembled WGS sequence"/>
</dbReference>
<feature type="domain" description="BTB" evidence="1">
    <location>
        <begin position="306"/>
        <end position="372"/>
    </location>
</feature>
<proteinExistence type="predicted"/>
<dbReference type="PROSITE" id="PS50097">
    <property type="entry name" value="BTB"/>
    <property type="match status" value="1"/>
</dbReference>
<evidence type="ECO:0000313" key="2">
    <source>
        <dbReference type="EMBL" id="KAF8771077.1"/>
    </source>
</evidence>
<dbReference type="SUPFAM" id="SSF54695">
    <property type="entry name" value="POZ domain"/>
    <property type="match status" value="1"/>
</dbReference>
<gene>
    <name evidence="2" type="ORF">HNY73_018531</name>
</gene>
<reference evidence="2" key="1">
    <citation type="journal article" date="2020" name="bioRxiv">
        <title>Chromosome-level reference genome of the European wasp spider Argiope bruennichi: a resource for studies on range expansion and evolutionary adaptation.</title>
        <authorList>
            <person name="Sheffer M.M."/>
            <person name="Hoppe A."/>
            <person name="Krehenwinkel H."/>
            <person name="Uhl G."/>
            <person name="Kuss A.W."/>
            <person name="Jensen L."/>
            <person name="Jensen C."/>
            <person name="Gillespie R.G."/>
            <person name="Hoff K.J."/>
            <person name="Prost S."/>
        </authorList>
    </citation>
    <scope>NUCLEOTIDE SEQUENCE</scope>
</reference>
<dbReference type="Gene3D" id="3.30.710.10">
    <property type="entry name" value="Potassium Channel Kv1.1, Chain A"/>
    <property type="match status" value="1"/>
</dbReference>
<dbReference type="CDD" id="cd18186">
    <property type="entry name" value="BTB_POZ_ZBTB_KLHL-like"/>
    <property type="match status" value="1"/>
</dbReference>
<evidence type="ECO:0000259" key="1">
    <source>
        <dbReference type="PROSITE" id="PS50097"/>
    </source>
</evidence>